<keyword evidence="3" id="KW-0238">DNA-binding</keyword>
<keyword evidence="2" id="KW-0805">Transcription regulation</keyword>
<protein>
    <submittedName>
        <fullName evidence="6">MerR family mercuric resistance operon transcriptional regulator</fullName>
    </submittedName>
</protein>
<keyword evidence="1" id="KW-0678">Repressor</keyword>
<dbReference type="Pfam" id="PF13411">
    <property type="entry name" value="MerR_1"/>
    <property type="match status" value="1"/>
</dbReference>
<name>A0A7W6C0K0_9HYPH</name>
<dbReference type="Gene3D" id="1.10.1660.10">
    <property type="match status" value="1"/>
</dbReference>
<keyword evidence="4" id="KW-0804">Transcription</keyword>
<evidence type="ECO:0000256" key="1">
    <source>
        <dbReference type="ARBA" id="ARBA00022491"/>
    </source>
</evidence>
<dbReference type="InterPro" id="IPR000551">
    <property type="entry name" value="MerR-type_HTH_dom"/>
</dbReference>
<proteinExistence type="predicted"/>
<dbReference type="PANTHER" id="PTHR30204">
    <property type="entry name" value="REDOX-CYCLING DRUG-SENSING TRANSCRIPTIONAL ACTIVATOR SOXR"/>
    <property type="match status" value="1"/>
</dbReference>
<accession>A0A7W6C0K0</accession>
<dbReference type="GO" id="GO:0003677">
    <property type="term" value="F:DNA binding"/>
    <property type="evidence" value="ECO:0007669"/>
    <property type="project" value="UniProtKB-KW"/>
</dbReference>
<evidence type="ECO:0000313" key="7">
    <source>
        <dbReference type="Proteomes" id="UP000531216"/>
    </source>
</evidence>
<dbReference type="PRINTS" id="PR00040">
    <property type="entry name" value="HTHMERR"/>
</dbReference>
<dbReference type="PANTHER" id="PTHR30204:SF69">
    <property type="entry name" value="MERR-FAMILY TRANSCRIPTIONAL REGULATOR"/>
    <property type="match status" value="1"/>
</dbReference>
<dbReference type="PROSITE" id="PS50937">
    <property type="entry name" value="HTH_MERR_2"/>
    <property type="match status" value="1"/>
</dbReference>
<evidence type="ECO:0000256" key="3">
    <source>
        <dbReference type="ARBA" id="ARBA00023125"/>
    </source>
</evidence>
<dbReference type="GO" id="GO:0003700">
    <property type="term" value="F:DNA-binding transcription factor activity"/>
    <property type="evidence" value="ECO:0007669"/>
    <property type="project" value="InterPro"/>
</dbReference>
<dbReference type="InterPro" id="IPR047057">
    <property type="entry name" value="MerR_fam"/>
</dbReference>
<dbReference type="AlphaFoldDB" id="A0A7W6C0K0"/>
<dbReference type="InterPro" id="IPR009061">
    <property type="entry name" value="DNA-bd_dom_put_sf"/>
</dbReference>
<evidence type="ECO:0000256" key="4">
    <source>
        <dbReference type="ARBA" id="ARBA00023163"/>
    </source>
</evidence>
<feature type="domain" description="HTH merR-type" evidence="5">
    <location>
        <begin position="3"/>
        <end position="77"/>
    </location>
</feature>
<comment type="caution">
    <text evidence="6">The sequence shown here is derived from an EMBL/GenBank/DDBJ whole genome shotgun (WGS) entry which is preliminary data.</text>
</comment>
<dbReference type="SUPFAM" id="SSF46955">
    <property type="entry name" value="Putative DNA-binding domain"/>
    <property type="match status" value="1"/>
</dbReference>
<dbReference type="Proteomes" id="UP000531216">
    <property type="component" value="Unassembled WGS sequence"/>
</dbReference>
<dbReference type="EMBL" id="JACIDO010000004">
    <property type="protein sequence ID" value="MBB3936207.1"/>
    <property type="molecule type" value="Genomic_DNA"/>
</dbReference>
<dbReference type="OrthoDB" id="9802944at2"/>
<dbReference type="SMART" id="SM00422">
    <property type="entry name" value="HTH_MERR"/>
    <property type="match status" value="1"/>
</dbReference>
<evidence type="ECO:0000259" key="5">
    <source>
        <dbReference type="PROSITE" id="PS50937"/>
    </source>
</evidence>
<evidence type="ECO:0000313" key="6">
    <source>
        <dbReference type="EMBL" id="MBB3936207.1"/>
    </source>
</evidence>
<reference evidence="6 7" key="1">
    <citation type="submission" date="2020-08" db="EMBL/GenBank/DDBJ databases">
        <title>Genomic Encyclopedia of Type Strains, Phase IV (KMG-IV): sequencing the most valuable type-strain genomes for metagenomic binning, comparative biology and taxonomic classification.</title>
        <authorList>
            <person name="Goeker M."/>
        </authorList>
    </citation>
    <scope>NUCLEOTIDE SEQUENCE [LARGE SCALE GENOMIC DNA]</scope>
    <source>
        <strain evidence="6 7">DSM 25024</strain>
    </source>
</reference>
<gene>
    <name evidence="6" type="ORF">GGR05_002357</name>
</gene>
<keyword evidence="7" id="KW-1185">Reference proteome</keyword>
<evidence type="ECO:0000256" key="2">
    <source>
        <dbReference type="ARBA" id="ARBA00023015"/>
    </source>
</evidence>
<sequence>MTGWTIGGLAAEAGVGVETVRFYQRRGLLDEPERPAGAGSAGGHRRYDERDAERLRFIRAAKVAGFTLGEIAELLRLDAVRDRPRARELAEARVRALDERIGELTAARDRLQHLAAACRGGTDGPCPIVSSLAGGG</sequence>
<organism evidence="6 7">
    <name type="scientific">Aureimonas phyllosphaerae</name>
    <dbReference type="NCBI Taxonomy" id="1166078"/>
    <lineage>
        <taxon>Bacteria</taxon>
        <taxon>Pseudomonadati</taxon>
        <taxon>Pseudomonadota</taxon>
        <taxon>Alphaproteobacteria</taxon>
        <taxon>Hyphomicrobiales</taxon>
        <taxon>Aurantimonadaceae</taxon>
        <taxon>Aureimonas</taxon>
    </lineage>
</organism>